<evidence type="ECO:0000256" key="1">
    <source>
        <dbReference type="SAM" id="Phobius"/>
    </source>
</evidence>
<protein>
    <recommendedName>
        <fullName evidence="2">DUF7670 domain-containing protein</fullName>
    </recommendedName>
</protein>
<organism evidence="3 4">
    <name type="scientific">Ancylomarina longa</name>
    <dbReference type="NCBI Taxonomy" id="2487017"/>
    <lineage>
        <taxon>Bacteria</taxon>
        <taxon>Pseudomonadati</taxon>
        <taxon>Bacteroidota</taxon>
        <taxon>Bacteroidia</taxon>
        <taxon>Marinilabiliales</taxon>
        <taxon>Marinifilaceae</taxon>
        <taxon>Ancylomarina</taxon>
    </lineage>
</organism>
<evidence type="ECO:0000313" key="3">
    <source>
        <dbReference type="EMBL" id="RUT73301.1"/>
    </source>
</evidence>
<feature type="transmembrane region" description="Helical" evidence="1">
    <location>
        <begin position="51"/>
        <end position="69"/>
    </location>
</feature>
<evidence type="ECO:0000259" key="2">
    <source>
        <dbReference type="Pfam" id="PF24709"/>
    </source>
</evidence>
<dbReference type="Proteomes" id="UP000282985">
    <property type="component" value="Unassembled WGS sequence"/>
</dbReference>
<proteinExistence type="predicted"/>
<reference evidence="3 4" key="1">
    <citation type="submission" date="2018-11" db="EMBL/GenBank/DDBJ databases">
        <title>Parancylomarina longa gen. nov., sp. nov., isolated from sediments of southern Okinawa.</title>
        <authorList>
            <person name="Fu T."/>
        </authorList>
    </citation>
    <scope>NUCLEOTIDE SEQUENCE [LARGE SCALE GENOMIC DNA]</scope>
    <source>
        <strain evidence="3 4">T3-2 S1-C</strain>
    </source>
</reference>
<gene>
    <name evidence="3" type="ORF">DLK05_14105</name>
</gene>
<evidence type="ECO:0000313" key="4">
    <source>
        <dbReference type="Proteomes" id="UP000282985"/>
    </source>
</evidence>
<feature type="domain" description="DUF7670" evidence="2">
    <location>
        <begin position="14"/>
        <end position="125"/>
    </location>
</feature>
<dbReference type="Pfam" id="PF24709">
    <property type="entry name" value="DUF7670"/>
    <property type="match status" value="1"/>
</dbReference>
<keyword evidence="1" id="KW-0472">Membrane</keyword>
<accession>A0A434AFX8</accession>
<dbReference type="AlphaFoldDB" id="A0A434AFX8"/>
<keyword evidence="4" id="KW-1185">Reference proteome</keyword>
<sequence>MEKRKQYQDSPSRFLLLVARLIGFLITGIFLLFMVPEFIAMISAHESYNEIWLFAFYAFSLTYGLGFLLSFWKVGLGGLILLISSIGITLFGFIDTHRWDVLFLLIPLSLTGILFLIYWKMCKKKIIGD</sequence>
<comment type="caution">
    <text evidence="3">The sequence shown here is derived from an EMBL/GenBank/DDBJ whole genome shotgun (WGS) entry which is preliminary data.</text>
</comment>
<feature type="transmembrane region" description="Helical" evidence="1">
    <location>
        <begin position="21"/>
        <end position="45"/>
    </location>
</feature>
<feature type="transmembrane region" description="Helical" evidence="1">
    <location>
        <begin position="100"/>
        <end position="119"/>
    </location>
</feature>
<dbReference type="RefSeq" id="WP_127344612.1">
    <property type="nucleotide sequence ID" value="NZ_RJJX01000024.1"/>
</dbReference>
<feature type="transmembrane region" description="Helical" evidence="1">
    <location>
        <begin position="76"/>
        <end position="94"/>
    </location>
</feature>
<dbReference type="InterPro" id="IPR056087">
    <property type="entry name" value="DUF7670"/>
</dbReference>
<keyword evidence="1" id="KW-1133">Transmembrane helix</keyword>
<dbReference type="EMBL" id="RJJX01000024">
    <property type="protein sequence ID" value="RUT73301.1"/>
    <property type="molecule type" value="Genomic_DNA"/>
</dbReference>
<dbReference type="OrthoDB" id="1121784at2"/>
<name>A0A434AFX8_9BACT</name>
<keyword evidence="1" id="KW-0812">Transmembrane</keyword>